<accession>F2J4T9</accession>
<dbReference type="InterPro" id="IPR021529">
    <property type="entry name" value="DUF2798"/>
</dbReference>
<protein>
    <submittedName>
        <fullName evidence="2">Permease, major facilitator superfamily</fullName>
    </submittedName>
</protein>
<evidence type="ECO:0000313" key="2">
    <source>
        <dbReference type="EMBL" id="ADZ69031.1"/>
    </source>
</evidence>
<dbReference type="Pfam" id="PF11391">
    <property type="entry name" value="DUF2798"/>
    <property type="match status" value="1"/>
</dbReference>
<dbReference type="OrthoDB" id="7159403at2"/>
<dbReference type="Proteomes" id="UP000008130">
    <property type="component" value="Chromosome"/>
</dbReference>
<keyword evidence="1" id="KW-0812">Transmembrane</keyword>
<sequence length="77" mass="8545">MQSKELVVVAQIFISLLMALFMTGLFSLLESGPSTEWLRHWGLAFVTAWPIAFCASLVIGPIGFRIAVFVLSRRSDT</sequence>
<gene>
    <name evidence="2" type="ordered locus">SL003B_0598</name>
</gene>
<feature type="transmembrane region" description="Helical" evidence="1">
    <location>
        <begin position="7"/>
        <end position="29"/>
    </location>
</feature>
<name>F2J4T9_POLGS</name>
<reference evidence="2 3" key="1">
    <citation type="journal article" date="2011" name="J. Bacteriol.">
        <title>Complete genome sequence of Polymorphum gilvum SL003B-26A1T, a crude oil-degrading bacterium from oil-polluted saline soil.</title>
        <authorList>
            <person name="Li S.G."/>
            <person name="Tang Y.Q."/>
            <person name="Nie Y."/>
            <person name="Cai M."/>
            <person name="Wu X.L."/>
        </authorList>
    </citation>
    <scope>NUCLEOTIDE SEQUENCE [LARGE SCALE GENOMIC DNA]</scope>
    <source>
        <strain evidence="3">LMG 25793 / CGMCC 1.9160 / SL003B-26A1</strain>
    </source>
</reference>
<keyword evidence="3" id="KW-1185">Reference proteome</keyword>
<keyword evidence="1" id="KW-0472">Membrane</keyword>
<evidence type="ECO:0000256" key="1">
    <source>
        <dbReference type="SAM" id="Phobius"/>
    </source>
</evidence>
<proteinExistence type="predicted"/>
<dbReference type="eggNOG" id="ENOG5033CTZ">
    <property type="taxonomic scope" value="Bacteria"/>
</dbReference>
<dbReference type="RefSeq" id="WP_013651355.1">
    <property type="nucleotide sequence ID" value="NC_015259.1"/>
</dbReference>
<dbReference type="HOGENOM" id="CLU_173298_5_0_5"/>
<organism evidence="2 3">
    <name type="scientific">Polymorphum gilvum (strain LMG 25793 / CGMCC 1.9160 / SL003B-26A1)</name>
    <dbReference type="NCBI Taxonomy" id="991905"/>
    <lineage>
        <taxon>Bacteria</taxon>
        <taxon>Pseudomonadati</taxon>
        <taxon>Pseudomonadota</taxon>
        <taxon>Alphaproteobacteria</taxon>
        <taxon>Rhodobacterales</taxon>
        <taxon>Paracoccaceae</taxon>
        <taxon>Polymorphum</taxon>
    </lineage>
</organism>
<dbReference type="AlphaFoldDB" id="F2J4T9"/>
<dbReference type="EMBL" id="CP002568">
    <property type="protein sequence ID" value="ADZ69031.1"/>
    <property type="molecule type" value="Genomic_DNA"/>
</dbReference>
<feature type="transmembrane region" description="Helical" evidence="1">
    <location>
        <begin position="49"/>
        <end position="71"/>
    </location>
</feature>
<keyword evidence="1" id="KW-1133">Transmembrane helix</keyword>
<evidence type="ECO:0000313" key="3">
    <source>
        <dbReference type="Proteomes" id="UP000008130"/>
    </source>
</evidence>
<dbReference type="KEGG" id="pgv:SL003B_0598"/>